<dbReference type="InterPro" id="IPR004675">
    <property type="entry name" value="AhpD_core"/>
</dbReference>
<protein>
    <submittedName>
        <fullName evidence="2">Alkyl hydroperoxide reductase AhpD</fullName>
        <ecNumber evidence="2">1.11.1.15</ecNumber>
    </submittedName>
</protein>
<gene>
    <name evidence="2" type="primary">ahpD_2</name>
    <name evidence="2" type="ORF">GALL_189070</name>
</gene>
<dbReference type="SUPFAM" id="SSF69118">
    <property type="entry name" value="AhpD-like"/>
    <property type="match status" value="1"/>
</dbReference>
<proteinExistence type="predicted"/>
<accession>A0A1J5SBA1</accession>
<dbReference type="Gene3D" id="1.20.1290.10">
    <property type="entry name" value="AhpD-like"/>
    <property type="match status" value="1"/>
</dbReference>
<evidence type="ECO:0000313" key="2">
    <source>
        <dbReference type="EMBL" id="OIQ98995.1"/>
    </source>
</evidence>
<keyword evidence="2" id="KW-0560">Oxidoreductase</keyword>
<comment type="caution">
    <text evidence="2">The sequence shown here is derived from an EMBL/GenBank/DDBJ whole genome shotgun (WGS) entry which is preliminary data.</text>
</comment>
<feature type="domain" description="Carboxymuconolactone decarboxylase-like" evidence="1">
    <location>
        <begin position="20"/>
        <end position="102"/>
    </location>
</feature>
<organism evidence="2">
    <name type="scientific">mine drainage metagenome</name>
    <dbReference type="NCBI Taxonomy" id="410659"/>
    <lineage>
        <taxon>unclassified sequences</taxon>
        <taxon>metagenomes</taxon>
        <taxon>ecological metagenomes</taxon>
    </lineage>
</organism>
<dbReference type="Pfam" id="PF02627">
    <property type="entry name" value="CMD"/>
    <property type="match status" value="1"/>
</dbReference>
<dbReference type="PANTHER" id="PTHR34846">
    <property type="entry name" value="4-CARBOXYMUCONOLACTONE DECARBOXYLASE FAMILY PROTEIN (AFU_ORTHOLOGUE AFUA_6G11590)"/>
    <property type="match status" value="1"/>
</dbReference>
<name>A0A1J5SBA1_9ZZZZ</name>
<evidence type="ECO:0000259" key="1">
    <source>
        <dbReference type="Pfam" id="PF02627"/>
    </source>
</evidence>
<sequence length="165" mass="17635">MKPPNHAPRIDRSRYDRTAPAVTAALRALGKAIDDSGLDKSLTELVELRASQINGCAFCLQYHLNVARRLGVAPVKLDLVAAWREAGVFSARERAALAWAEALTLMSGNTVSDAVYAELQGQFSEPEIAFLTAAVGAINVWNRIAGALHFAPPPGFEPAAPGDSR</sequence>
<dbReference type="NCBIfam" id="TIGR00778">
    <property type="entry name" value="ahpD_dom"/>
    <property type="match status" value="1"/>
</dbReference>
<dbReference type="PANTHER" id="PTHR34846:SF7">
    <property type="entry name" value="BLL7811 PROTEIN"/>
    <property type="match status" value="1"/>
</dbReference>
<dbReference type="InterPro" id="IPR029032">
    <property type="entry name" value="AhpD-like"/>
</dbReference>
<keyword evidence="2" id="KW-0575">Peroxidase</keyword>
<dbReference type="EMBL" id="MLJW01000111">
    <property type="protein sequence ID" value="OIQ98995.1"/>
    <property type="molecule type" value="Genomic_DNA"/>
</dbReference>
<dbReference type="GO" id="GO:0051920">
    <property type="term" value="F:peroxiredoxin activity"/>
    <property type="evidence" value="ECO:0007669"/>
    <property type="project" value="InterPro"/>
</dbReference>
<reference evidence="2" key="1">
    <citation type="submission" date="2016-10" db="EMBL/GenBank/DDBJ databases">
        <title>Sequence of Gallionella enrichment culture.</title>
        <authorList>
            <person name="Poehlein A."/>
            <person name="Muehling M."/>
            <person name="Daniel R."/>
        </authorList>
    </citation>
    <scope>NUCLEOTIDE SEQUENCE</scope>
</reference>
<dbReference type="InterPro" id="IPR003779">
    <property type="entry name" value="CMD-like"/>
</dbReference>
<dbReference type="AlphaFoldDB" id="A0A1J5SBA1"/>
<dbReference type="EC" id="1.11.1.15" evidence="2"/>